<sequence>MDGSGGLYRDDGRCRRCFLHGFIHPSLQMPGIENVTATLKALIMHVGGKCAYVINGRDMVGLMILTRIVSHVADSKHGNACCLRCKNKRNYIRYLFHNCVVGATEIIVRTQKCIDMASKAKDSKPEIS</sequence>
<dbReference type="EMBL" id="QGKX02000996">
    <property type="protein sequence ID" value="KAF3559559.1"/>
    <property type="molecule type" value="Genomic_DNA"/>
</dbReference>
<accession>A0A8S9R6C7</accession>
<comment type="caution">
    <text evidence="1">The sequence shown here is derived from an EMBL/GenBank/DDBJ whole genome shotgun (WGS) entry which is preliminary data.</text>
</comment>
<gene>
    <name evidence="1" type="ORF">F2Q69_00012326</name>
</gene>
<protein>
    <submittedName>
        <fullName evidence="1">Uncharacterized protein</fullName>
    </submittedName>
</protein>
<evidence type="ECO:0000313" key="2">
    <source>
        <dbReference type="Proteomes" id="UP000712600"/>
    </source>
</evidence>
<evidence type="ECO:0000313" key="1">
    <source>
        <dbReference type="EMBL" id="KAF3559559.1"/>
    </source>
</evidence>
<dbReference type="Proteomes" id="UP000712600">
    <property type="component" value="Unassembled WGS sequence"/>
</dbReference>
<proteinExistence type="predicted"/>
<name>A0A8S9R6C7_BRACR</name>
<dbReference type="AlphaFoldDB" id="A0A8S9R6C7"/>
<reference evidence="1" key="1">
    <citation type="submission" date="2019-12" db="EMBL/GenBank/DDBJ databases">
        <title>Genome sequencing and annotation of Brassica cretica.</title>
        <authorList>
            <person name="Studholme D.J."/>
            <person name="Sarris P."/>
        </authorList>
    </citation>
    <scope>NUCLEOTIDE SEQUENCE</scope>
    <source>
        <strain evidence="1">PFS-109/04</strain>
        <tissue evidence="1">Leaf</tissue>
    </source>
</reference>
<organism evidence="1 2">
    <name type="scientific">Brassica cretica</name>
    <name type="common">Mustard</name>
    <dbReference type="NCBI Taxonomy" id="69181"/>
    <lineage>
        <taxon>Eukaryota</taxon>
        <taxon>Viridiplantae</taxon>
        <taxon>Streptophyta</taxon>
        <taxon>Embryophyta</taxon>
        <taxon>Tracheophyta</taxon>
        <taxon>Spermatophyta</taxon>
        <taxon>Magnoliopsida</taxon>
        <taxon>eudicotyledons</taxon>
        <taxon>Gunneridae</taxon>
        <taxon>Pentapetalae</taxon>
        <taxon>rosids</taxon>
        <taxon>malvids</taxon>
        <taxon>Brassicales</taxon>
        <taxon>Brassicaceae</taxon>
        <taxon>Brassiceae</taxon>
        <taxon>Brassica</taxon>
    </lineage>
</organism>